<keyword evidence="2" id="KW-1185">Reference proteome</keyword>
<evidence type="ECO:0000313" key="1">
    <source>
        <dbReference type="EMBL" id="MBI6872941.1"/>
    </source>
</evidence>
<evidence type="ECO:0000313" key="2">
    <source>
        <dbReference type="Proteomes" id="UP000622687"/>
    </source>
</evidence>
<protein>
    <submittedName>
        <fullName evidence="1">Uncharacterized protein</fullName>
    </submittedName>
</protein>
<organism evidence="1 2">
    <name type="scientific">Clostridium aciditolerans</name>
    <dbReference type="NCBI Taxonomy" id="339861"/>
    <lineage>
        <taxon>Bacteria</taxon>
        <taxon>Bacillati</taxon>
        <taxon>Bacillota</taxon>
        <taxon>Clostridia</taxon>
        <taxon>Eubacteriales</taxon>
        <taxon>Clostridiaceae</taxon>
        <taxon>Clostridium</taxon>
    </lineage>
</organism>
<sequence>MLAFLFVLLVGFSLFVSYYFTNKVSNQRKQILLLKYQNNNLKHKTNSESSLHTTIKYLNPNYSEGIIKDDCNLYIAPLSNSAIINYLNQSTIIQIYDSAEINDELWYEVSILSEDRINSKGWIKNNYINFKDSI</sequence>
<proteinExistence type="predicted"/>
<accession>A0A934M6D6</accession>
<gene>
    <name evidence="1" type="ORF">I6U51_09510</name>
</gene>
<comment type="caution">
    <text evidence="1">The sequence shown here is derived from an EMBL/GenBank/DDBJ whole genome shotgun (WGS) entry which is preliminary data.</text>
</comment>
<dbReference type="RefSeq" id="WP_211142421.1">
    <property type="nucleotide sequence ID" value="NZ_JAEEGB010000009.1"/>
</dbReference>
<dbReference type="EMBL" id="JAEEGB010000009">
    <property type="protein sequence ID" value="MBI6872941.1"/>
    <property type="molecule type" value="Genomic_DNA"/>
</dbReference>
<dbReference type="Proteomes" id="UP000622687">
    <property type="component" value="Unassembled WGS sequence"/>
</dbReference>
<dbReference type="Gene3D" id="2.30.30.40">
    <property type="entry name" value="SH3 Domains"/>
    <property type="match status" value="1"/>
</dbReference>
<dbReference type="AlphaFoldDB" id="A0A934M6D6"/>
<name>A0A934M6D6_9CLOT</name>
<reference evidence="1" key="1">
    <citation type="submission" date="2020-12" db="EMBL/GenBank/DDBJ databases">
        <title>Clostridium thailandense sp. nov., a novel acetogenic bacterium isolated from peat land soil in Thailand.</title>
        <authorList>
            <person name="Chaikitkaew S."/>
            <person name="Birkeland N.K."/>
        </authorList>
    </citation>
    <scope>NUCLEOTIDE SEQUENCE</scope>
    <source>
        <strain evidence="1">DSM 17425</strain>
    </source>
</reference>